<dbReference type="AlphaFoldDB" id="A0A7G7MMT0"/>
<evidence type="ECO:0000313" key="3">
    <source>
        <dbReference type="Proteomes" id="UP000515728"/>
    </source>
</evidence>
<name>A0A7G7MMT0_9PSEU</name>
<reference evidence="2 3" key="1">
    <citation type="submission" date="2020-08" db="EMBL/GenBank/DDBJ databases">
        <authorList>
            <person name="Mo P."/>
        </authorList>
    </citation>
    <scope>NUCLEOTIDE SEQUENCE [LARGE SCALE GENOMIC DNA]</scope>
    <source>
        <strain evidence="2 3">CGMCC 4.1532</strain>
    </source>
</reference>
<evidence type="ECO:0000256" key="1">
    <source>
        <dbReference type="SAM" id="MobiDB-lite"/>
    </source>
</evidence>
<protein>
    <submittedName>
        <fullName evidence="2">Uncharacterized protein</fullName>
    </submittedName>
</protein>
<evidence type="ECO:0000313" key="2">
    <source>
        <dbReference type="EMBL" id="QNG54091.1"/>
    </source>
</evidence>
<feature type="region of interest" description="Disordered" evidence="1">
    <location>
        <begin position="50"/>
        <end position="85"/>
    </location>
</feature>
<accession>A0A7G7MMT0</accession>
<gene>
    <name evidence="2" type="ORF">H6H00_09415</name>
</gene>
<dbReference type="RefSeq" id="WP_185720915.1">
    <property type="nucleotide sequence ID" value="NZ_BAAAWI010000001.1"/>
</dbReference>
<dbReference type="KEGG" id="ppel:H6H00_09415"/>
<dbReference type="Proteomes" id="UP000515728">
    <property type="component" value="Chromosome"/>
</dbReference>
<dbReference type="EMBL" id="CP060131">
    <property type="protein sequence ID" value="QNG54091.1"/>
    <property type="molecule type" value="Genomic_DNA"/>
</dbReference>
<feature type="compositionally biased region" description="Low complexity" evidence="1">
    <location>
        <begin position="55"/>
        <end position="77"/>
    </location>
</feature>
<sequence>MPIRSPRGRAAAYRAVWQWPLRSPARLAVTAVAVLAVVLGVSTALGAVNPPDPAAPGGVTATGTTSTTGGTRATRAPSSPVPTALPPVSELAPTTLPVSSAPAAALQAAASWSAAWIRPPDGTPADRWIEGLRPFTTEEYLGVLATVDPGAVPATVVTGPARAVRVATSSVDVEVPTDALTLLVLVVRTENGDWRVSGYDRAA</sequence>
<proteinExistence type="predicted"/>
<organism evidence="2 3">
    <name type="scientific">Pseudonocardia petroleophila</name>
    <dbReference type="NCBI Taxonomy" id="37331"/>
    <lineage>
        <taxon>Bacteria</taxon>
        <taxon>Bacillati</taxon>
        <taxon>Actinomycetota</taxon>
        <taxon>Actinomycetes</taxon>
        <taxon>Pseudonocardiales</taxon>
        <taxon>Pseudonocardiaceae</taxon>
        <taxon>Pseudonocardia</taxon>
    </lineage>
</organism>
<keyword evidence="3" id="KW-1185">Reference proteome</keyword>